<feature type="transmembrane region" description="Helical" evidence="1">
    <location>
        <begin position="97"/>
        <end position="117"/>
    </location>
</feature>
<keyword evidence="3" id="KW-1185">Reference proteome</keyword>
<keyword evidence="1" id="KW-0472">Membrane</keyword>
<proteinExistence type="predicted"/>
<dbReference type="RefSeq" id="WP_069699567.1">
    <property type="nucleotide sequence ID" value="NZ_JAGGMA010000027.1"/>
</dbReference>
<name>A0A1E5KUD8_9ENTE</name>
<keyword evidence="1" id="KW-1133">Transmembrane helix</keyword>
<dbReference type="OrthoDB" id="2185508at2"/>
<gene>
    <name evidence="2" type="ORF">BCR26_04550</name>
</gene>
<feature type="transmembrane region" description="Helical" evidence="1">
    <location>
        <begin position="176"/>
        <end position="196"/>
    </location>
</feature>
<feature type="transmembrane region" description="Helical" evidence="1">
    <location>
        <begin position="67"/>
        <end position="91"/>
    </location>
</feature>
<sequence>MRIDNSKISRYKLVLLNKKRYLIDMDTNKLIWFFPMFVWQYKLKALEITEEQYSELKRATKYSESTGLNIAAISLGGAIYTFLRSFMAIFFKEVTMHALITYVVVTIALAIGLRGSVSLFNRKKLKKYIDKQEFLGDIHLVEMNSYYRKICFQSMLIFFGVYLFLFYLYIAYLEVIVLTIIALLSFVLLFLNTAVVRPYTNMEYAYSKNREKNK</sequence>
<evidence type="ECO:0000313" key="2">
    <source>
        <dbReference type="EMBL" id="OEH81515.1"/>
    </source>
</evidence>
<dbReference type="Proteomes" id="UP000095256">
    <property type="component" value="Unassembled WGS sequence"/>
</dbReference>
<protein>
    <recommendedName>
        <fullName evidence="4">DUF443 family protein</fullName>
    </recommendedName>
</protein>
<dbReference type="InterPro" id="IPR005915">
    <property type="entry name" value="Tandem_5TM"/>
</dbReference>
<keyword evidence="1" id="KW-0812">Transmembrane</keyword>
<accession>A0A1E5KUD8</accession>
<dbReference type="EMBL" id="MIEK01000045">
    <property type="protein sequence ID" value="OEH81515.1"/>
    <property type="molecule type" value="Genomic_DNA"/>
</dbReference>
<dbReference type="AlphaFoldDB" id="A0A1E5KUD8"/>
<organism evidence="2 3">
    <name type="scientific">Enterococcus rivorum</name>
    <dbReference type="NCBI Taxonomy" id="762845"/>
    <lineage>
        <taxon>Bacteria</taxon>
        <taxon>Bacillati</taxon>
        <taxon>Bacillota</taxon>
        <taxon>Bacilli</taxon>
        <taxon>Lactobacillales</taxon>
        <taxon>Enterococcaceae</taxon>
        <taxon>Enterococcus</taxon>
    </lineage>
</organism>
<comment type="caution">
    <text evidence="2">The sequence shown here is derived from an EMBL/GenBank/DDBJ whole genome shotgun (WGS) entry which is preliminary data.</text>
</comment>
<dbReference type="NCBIfam" id="TIGR01218">
    <property type="entry name" value="Gpos_tandem_5TM"/>
    <property type="match status" value="1"/>
</dbReference>
<dbReference type="Pfam" id="PF04276">
    <property type="entry name" value="DUF443"/>
    <property type="match status" value="1"/>
</dbReference>
<feature type="transmembrane region" description="Helical" evidence="1">
    <location>
        <begin position="150"/>
        <end position="170"/>
    </location>
</feature>
<evidence type="ECO:0008006" key="4">
    <source>
        <dbReference type="Google" id="ProtNLM"/>
    </source>
</evidence>
<evidence type="ECO:0000256" key="1">
    <source>
        <dbReference type="SAM" id="Phobius"/>
    </source>
</evidence>
<reference evidence="2 3" key="1">
    <citation type="submission" date="2016-09" db="EMBL/GenBank/DDBJ databases">
        <authorList>
            <person name="Capua I."/>
            <person name="De Benedictis P."/>
            <person name="Joannis T."/>
            <person name="Lombin L.H."/>
            <person name="Cattoli G."/>
        </authorList>
    </citation>
    <scope>NUCLEOTIDE SEQUENCE [LARGE SCALE GENOMIC DNA]</scope>
    <source>
        <strain evidence="2 3">LMG 25899</strain>
    </source>
</reference>
<dbReference type="STRING" id="762845.BCR26_04550"/>
<evidence type="ECO:0000313" key="3">
    <source>
        <dbReference type="Proteomes" id="UP000095256"/>
    </source>
</evidence>